<dbReference type="SUPFAM" id="SSF51735">
    <property type="entry name" value="NAD(P)-binding Rossmann-fold domains"/>
    <property type="match status" value="1"/>
</dbReference>
<name>A0A833MA98_9FIRM</name>
<dbReference type="CDD" id="cd18126">
    <property type="entry name" value="GAPDH_I_C"/>
    <property type="match status" value="1"/>
</dbReference>
<dbReference type="CDD" id="cd05214">
    <property type="entry name" value="GAPDH_I_N"/>
    <property type="match status" value="1"/>
</dbReference>
<dbReference type="GO" id="GO:0006006">
    <property type="term" value="P:glucose metabolic process"/>
    <property type="evidence" value="ECO:0007669"/>
    <property type="project" value="InterPro"/>
</dbReference>
<dbReference type="SMART" id="SM00846">
    <property type="entry name" value="Gp_dh_N"/>
    <property type="match status" value="1"/>
</dbReference>
<feature type="binding site" evidence="4">
    <location>
        <begin position="212"/>
        <end position="213"/>
    </location>
    <ligand>
        <name>D-glyceraldehyde 3-phosphate</name>
        <dbReference type="ChEBI" id="CHEBI:59776"/>
    </ligand>
</feature>
<evidence type="ECO:0000313" key="10">
    <source>
        <dbReference type="EMBL" id="KAB3530455.1"/>
    </source>
</evidence>
<evidence type="ECO:0000313" key="11">
    <source>
        <dbReference type="Proteomes" id="UP000465601"/>
    </source>
</evidence>
<dbReference type="Proteomes" id="UP000465601">
    <property type="component" value="Unassembled WGS sequence"/>
</dbReference>
<evidence type="ECO:0000256" key="8">
    <source>
        <dbReference type="RuleBase" id="RU361160"/>
    </source>
</evidence>
<keyword evidence="2 8" id="KW-0560">Oxidoreductase</keyword>
<evidence type="ECO:0000256" key="3">
    <source>
        <dbReference type="PIRSR" id="PIRSR000149-1"/>
    </source>
</evidence>
<protein>
    <recommendedName>
        <fullName evidence="8">Glyceraldehyde-3-phosphate dehydrogenase</fullName>
        <ecNumber evidence="8">1.2.1.-</ecNumber>
    </recommendedName>
</protein>
<feature type="binding site" evidence="5">
    <location>
        <position position="79"/>
    </location>
    <ligand>
        <name>NAD(+)</name>
        <dbReference type="ChEBI" id="CHEBI:57540"/>
    </ligand>
</feature>
<dbReference type="PROSITE" id="PS00071">
    <property type="entry name" value="GAPDH"/>
    <property type="match status" value="1"/>
</dbReference>
<dbReference type="EC" id="1.2.1.-" evidence="8"/>
<feature type="binding site" evidence="5">
    <location>
        <begin position="12"/>
        <end position="13"/>
    </location>
    <ligand>
        <name>NAD(+)</name>
        <dbReference type="ChEBI" id="CHEBI:57540"/>
    </ligand>
</feature>
<feature type="binding site" evidence="5">
    <location>
        <position position="121"/>
    </location>
    <ligand>
        <name>NAD(+)</name>
        <dbReference type="ChEBI" id="CHEBI:57540"/>
    </ligand>
</feature>
<comment type="similarity">
    <text evidence="1 7">Belongs to the glyceraldehyde-3-phosphate dehydrogenase family.</text>
</comment>
<accession>A0A833MA98</accession>
<reference evidence="10 11" key="1">
    <citation type="submission" date="2019-10" db="EMBL/GenBank/DDBJ databases">
        <title>Alkaliphilus serpentinus sp. nov. and Alkaliphilus pronyensis sp. nov., two novel anaerobic alkaliphilic species isolated from the serpentinized-hosted hydrothermal field of the Prony Bay (New Caledonia).</title>
        <authorList>
            <person name="Postec A."/>
        </authorList>
    </citation>
    <scope>NUCLEOTIDE SEQUENCE [LARGE SCALE GENOMIC DNA]</scope>
    <source>
        <strain evidence="10 11">LacT</strain>
    </source>
</reference>
<evidence type="ECO:0000256" key="5">
    <source>
        <dbReference type="PIRSR" id="PIRSR000149-3"/>
    </source>
</evidence>
<dbReference type="GO" id="GO:0051287">
    <property type="term" value="F:NAD binding"/>
    <property type="evidence" value="ECO:0007669"/>
    <property type="project" value="InterPro"/>
</dbReference>
<dbReference type="InterPro" id="IPR020831">
    <property type="entry name" value="GlycerAld/Erythrose_P_DH"/>
</dbReference>
<dbReference type="Pfam" id="PF00044">
    <property type="entry name" value="Gp_dh_N"/>
    <property type="match status" value="1"/>
</dbReference>
<evidence type="ECO:0000256" key="4">
    <source>
        <dbReference type="PIRSR" id="PIRSR000149-2"/>
    </source>
</evidence>
<dbReference type="RefSeq" id="WP_151865667.1">
    <property type="nucleotide sequence ID" value="NZ_WBZB01000018.1"/>
</dbReference>
<gene>
    <name evidence="10" type="primary">gap</name>
    <name evidence="10" type="ORF">F8153_07005</name>
</gene>
<dbReference type="AlphaFoldDB" id="A0A833MA98"/>
<comment type="caution">
    <text evidence="10">The sequence shown here is derived from an EMBL/GenBank/DDBJ whole genome shotgun (WGS) entry which is preliminary data.</text>
</comment>
<dbReference type="EMBL" id="WBZB01000018">
    <property type="protein sequence ID" value="KAB3530455.1"/>
    <property type="molecule type" value="Genomic_DNA"/>
</dbReference>
<dbReference type="NCBIfam" id="TIGR01534">
    <property type="entry name" value="GAPDH-I"/>
    <property type="match status" value="1"/>
</dbReference>
<dbReference type="GO" id="GO:0050661">
    <property type="term" value="F:NADP binding"/>
    <property type="evidence" value="ECO:0007669"/>
    <property type="project" value="InterPro"/>
</dbReference>
<keyword evidence="11" id="KW-1185">Reference proteome</keyword>
<dbReference type="FunFam" id="3.30.360.10:FF:000002">
    <property type="entry name" value="Glyceraldehyde-3-phosphate dehydrogenase"/>
    <property type="match status" value="1"/>
</dbReference>
<evidence type="ECO:0000259" key="9">
    <source>
        <dbReference type="SMART" id="SM00846"/>
    </source>
</evidence>
<organism evidence="10 11">
    <name type="scientific">Alkaliphilus serpentinus</name>
    <dbReference type="NCBI Taxonomy" id="1482731"/>
    <lineage>
        <taxon>Bacteria</taxon>
        <taxon>Bacillati</taxon>
        <taxon>Bacillota</taxon>
        <taxon>Clostridia</taxon>
        <taxon>Peptostreptococcales</taxon>
        <taxon>Natronincolaceae</taxon>
        <taxon>Alkaliphilus</taxon>
    </lineage>
</organism>
<dbReference type="InterPro" id="IPR006424">
    <property type="entry name" value="Glyceraldehyde-3-P_DH_1"/>
</dbReference>
<feature type="binding site" evidence="5">
    <location>
        <position position="317"/>
    </location>
    <ligand>
        <name>NAD(+)</name>
        <dbReference type="ChEBI" id="CHEBI:57540"/>
    </ligand>
</feature>
<dbReference type="PIRSF" id="PIRSF000149">
    <property type="entry name" value="GAP_DH"/>
    <property type="match status" value="1"/>
</dbReference>
<dbReference type="GO" id="GO:0016620">
    <property type="term" value="F:oxidoreductase activity, acting on the aldehyde or oxo group of donors, NAD or NADP as acceptor"/>
    <property type="evidence" value="ECO:0007669"/>
    <property type="project" value="InterPro"/>
</dbReference>
<dbReference type="PANTHER" id="PTHR43148">
    <property type="entry name" value="GLYCERALDEHYDE-3-PHOSPHATE DEHYDROGENASE 2"/>
    <property type="match status" value="1"/>
</dbReference>
<feature type="site" description="Activates thiol group during catalysis" evidence="6">
    <location>
        <position position="181"/>
    </location>
</feature>
<dbReference type="InterPro" id="IPR020829">
    <property type="entry name" value="GlycerAld_3-P_DH_cat"/>
</dbReference>
<evidence type="ECO:0000256" key="1">
    <source>
        <dbReference type="ARBA" id="ARBA00007406"/>
    </source>
</evidence>
<dbReference type="SUPFAM" id="SSF55347">
    <property type="entry name" value="Glyceraldehyde-3-phosphate dehydrogenase-like, C-terminal domain"/>
    <property type="match status" value="1"/>
</dbReference>
<feature type="domain" description="Glyceraldehyde 3-phosphate dehydrogenase NAD(P) binding" evidence="9">
    <location>
        <begin position="3"/>
        <end position="154"/>
    </location>
</feature>
<proteinExistence type="inferred from homology"/>
<dbReference type="InterPro" id="IPR020830">
    <property type="entry name" value="GlycerAld_3-P_DH_AS"/>
</dbReference>
<dbReference type="InterPro" id="IPR036291">
    <property type="entry name" value="NAD(P)-bd_dom_sf"/>
</dbReference>
<evidence type="ECO:0000256" key="2">
    <source>
        <dbReference type="ARBA" id="ARBA00023002"/>
    </source>
</evidence>
<dbReference type="Gene3D" id="3.40.50.720">
    <property type="entry name" value="NAD(P)-binding Rossmann-like Domain"/>
    <property type="match status" value="1"/>
</dbReference>
<dbReference type="InterPro" id="IPR020828">
    <property type="entry name" value="GlycerAld_3-P_DH_NAD(P)-bd"/>
</dbReference>
<feature type="binding site" evidence="4">
    <location>
        <begin position="153"/>
        <end position="155"/>
    </location>
    <ligand>
        <name>D-glyceraldehyde 3-phosphate</name>
        <dbReference type="ChEBI" id="CHEBI:59776"/>
    </ligand>
</feature>
<dbReference type="Pfam" id="PF02800">
    <property type="entry name" value="Gp_dh_C"/>
    <property type="match status" value="1"/>
</dbReference>
<dbReference type="Gene3D" id="3.30.360.10">
    <property type="entry name" value="Dihydrodipicolinate Reductase, domain 2"/>
    <property type="match status" value="1"/>
</dbReference>
<evidence type="ECO:0000256" key="6">
    <source>
        <dbReference type="PIRSR" id="PIRSR000149-4"/>
    </source>
</evidence>
<dbReference type="PRINTS" id="PR00078">
    <property type="entry name" value="G3PDHDRGNASE"/>
</dbReference>
<sequence>MKVKLGINGFGRIGKAVLKASFERDLNVEVVAINSTSGPEKHAHIFKYDSLYGKINEEVRATEDALIIGDKSIKFTAHRDPAEIPWKDMGVDIVIESTGLFLTTESASKHLKGGAKKVILSAPAKGDDVPTFVMGVNEGEYNKDNHHIISNASCTTNCLAPVAKVLEENFGIESGLMTTVHAYTNDQNILDLPHKDLRRARAAAESIIPTSTGAAKAVSKVIPSLKGKLNGMAMRVPIPVVSIVDFVAQLKKETTIEEVNRLMKEASEGSMEGVLGYSEEPLVSADYKKDPRSSILDALSTMMVNDIMVKVVSWYDNEWGYSNRILDLADYVGKKGF</sequence>
<dbReference type="OrthoDB" id="9803304at2"/>
<feature type="binding site" evidence="4">
    <location>
        <position position="235"/>
    </location>
    <ligand>
        <name>D-glyceraldehyde 3-phosphate</name>
        <dbReference type="ChEBI" id="CHEBI:59776"/>
    </ligand>
</feature>
<feature type="binding site" evidence="4">
    <location>
        <position position="184"/>
    </location>
    <ligand>
        <name>D-glyceraldehyde 3-phosphate</name>
        <dbReference type="ChEBI" id="CHEBI:59776"/>
    </ligand>
</feature>
<dbReference type="FunFam" id="3.40.50.720:FF:000001">
    <property type="entry name" value="Glyceraldehyde-3-phosphate dehydrogenase"/>
    <property type="match status" value="1"/>
</dbReference>
<feature type="active site" description="Nucleophile" evidence="3">
    <location>
        <position position="154"/>
    </location>
</feature>
<evidence type="ECO:0000256" key="7">
    <source>
        <dbReference type="RuleBase" id="RU000397"/>
    </source>
</evidence>
<keyword evidence="5" id="KW-0520">NAD</keyword>
<keyword evidence="5" id="KW-0547">Nucleotide-binding</keyword>